<proteinExistence type="predicted"/>
<name>A0A840A084_9CAUL</name>
<evidence type="ECO:0000313" key="3">
    <source>
        <dbReference type="Proteomes" id="UP000530564"/>
    </source>
</evidence>
<keyword evidence="3" id="KW-1185">Reference proteome</keyword>
<reference evidence="2 3" key="1">
    <citation type="submission" date="2020-08" db="EMBL/GenBank/DDBJ databases">
        <title>Genomic Encyclopedia of Type Strains, Phase IV (KMG-IV): sequencing the most valuable type-strain genomes for metagenomic binning, comparative biology and taxonomic classification.</title>
        <authorList>
            <person name="Goeker M."/>
        </authorList>
    </citation>
    <scope>NUCLEOTIDE SEQUENCE [LARGE SCALE GENOMIC DNA]</scope>
    <source>
        <strain evidence="2 3">DSM 21793</strain>
    </source>
</reference>
<gene>
    <name evidence="2" type="ORF">GGQ61_001770</name>
</gene>
<accession>A0A840A084</accession>
<evidence type="ECO:0000313" key="2">
    <source>
        <dbReference type="EMBL" id="MBB3891053.1"/>
    </source>
</evidence>
<protein>
    <submittedName>
        <fullName evidence="2">Uncharacterized protein</fullName>
    </submittedName>
</protein>
<feature type="region of interest" description="Disordered" evidence="1">
    <location>
        <begin position="33"/>
        <end position="55"/>
    </location>
</feature>
<organism evidence="2 3">
    <name type="scientific">Phenylobacterium haematophilum</name>
    <dbReference type="NCBI Taxonomy" id="98513"/>
    <lineage>
        <taxon>Bacteria</taxon>
        <taxon>Pseudomonadati</taxon>
        <taxon>Pseudomonadota</taxon>
        <taxon>Alphaproteobacteria</taxon>
        <taxon>Caulobacterales</taxon>
        <taxon>Caulobacteraceae</taxon>
        <taxon>Phenylobacterium</taxon>
    </lineage>
</organism>
<sequence length="55" mass="5490">MAYLTLGFSIASFIAAGVIALTTPATAELMKAEPARASASSQGPAGLSIAPRALR</sequence>
<dbReference type="Proteomes" id="UP000530564">
    <property type="component" value="Unassembled WGS sequence"/>
</dbReference>
<dbReference type="AlphaFoldDB" id="A0A840A084"/>
<dbReference type="RefSeq" id="WP_183771610.1">
    <property type="nucleotide sequence ID" value="NZ_JACIDK010000002.1"/>
</dbReference>
<comment type="caution">
    <text evidence="2">The sequence shown here is derived from an EMBL/GenBank/DDBJ whole genome shotgun (WGS) entry which is preliminary data.</text>
</comment>
<dbReference type="EMBL" id="JACIDK010000002">
    <property type="protein sequence ID" value="MBB3891053.1"/>
    <property type="molecule type" value="Genomic_DNA"/>
</dbReference>
<evidence type="ECO:0000256" key="1">
    <source>
        <dbReference type="SAM" id="MobiDB-lite"/>
    </source>
</evidence>